<feature type="region of interest" description="Disordered" evidence="2">
    <location>
        <begin position="279"/>
        <end position="301"/>
    </location>
</feature>
<sequence>MVFSLRIVNADFYTADPMPGLDPVYSDFRSSKIVKVPVIRIFGSTPNGQKCCLHIHGVFPYICVPYGGDEPRDAYLKQFATSVDFALHVSQGKASSTSRHVHKIEIISARSFYGYHDEEQEFMKVYFYNPFVVTRVVELLQSGAVMNKTFQPYESHIPYIQQMFIDYNLYGMNLLNASSVMFRTPIQLKQDDPALYEDSSHSPVTPILSPSSITTGSPCEQFWTEENVPRNCRHASAVERISLCELEVDVKAEHVMNQFEIGTSIGTNPGLLTIWQDEQQRRQDENDTSDLGPPISQERGKIPLLEAERRYKERLEQIIVDRNLMIQSQAEDHVPSSISPPPIEREPSSFDINENTPIVDHSILEEVTRSSQRAFSQETGNATDVEMIEILASLAESQSQSRCQDPIGNVPEKKRKEKALSLTPISELSNHIKVDILVSIIFITDIMISKYPIPLRELAVYCHEQCKRWRVVMPIATKMCVVHFLCMNRSNHFQF</sequence>
<evidence type="ECO:0000313" key="6">
    <source>
        <dbReference type="Proteomes" id="UP000887567"/>
    </source>
</evidence>
<evidence type="ECO:0000256" key="2">
    <source>
        <dbReference type="SAM" id="MobiDB-lite"/>
    </source>
</evidence>
<comment type="catalytic activity">
    <reaction evidence="1">
        <text>DNA(n) + a 2'-deoxyribonucleoside 5'-triphosphate = DNA(n+1) + diphosphate</text>
        <dbReference type="Rhea" id="RHEA:22508"/>
        <dbReference type="Rhea" id="RHEA-COMP:17339"/>
        <dbReference type="Rhea" id="RHEA-COMP:17340"/>
        <dbReference type="ChEBI" id="CHEBI:33019"/>
        <dbReference type="ChEBI" id="CHEBI:61560"/>
        <dbReference type="ChEBI" id="CHEBI:173112"/>
        <dbReference type="EC" id="2.7.7.7"/>
    </reaction>
</comment>
<organism evidence="5 6">
    <name type="scientific">Exaiptasia diaphana</name>
    <name type="common">Tropical sea anemone</name>
    <name type="synonym">Aiptasia pulchella</name>
    <dbReference type="NCBI Taxonomy" id="2652724"/>
    <lineage>
        <taxon>Eukaryota</taxon>
        <taxon>Metazoa</taxon>
        <taxon>Cnidaria</taxon>
        <taxon>Anthozoa</taxon>
        <taxon>Hexacorallia</taxon>
        <taxon>Actiniaria</taxon>
        <taxon>Aiptasiidae</taxon>
        <taxon>Exaiptasia</taxon>
    </lineage>
</organism>
<dbReference type="SUPFAM" id="SSF53098">
    <property type="entry name" value="Ribonuclease H-like"/>
    <property type="match status" value="1"/>
</dbReference>
<feature type="domain" description="DNA polymerase delta/zeta catalytic subunit N-terminal" evidence="3">
    <location>
        <begin position="57"/>
        <end position="133"/>
    </location>
</feature>
<dbReference type="OrthoDB" id="5987752at2759"/>
<dbReference type="InterPro" id="IPR030559">
    <property type="entry name" value="PolZ_Rev3"/>
</dbReference>
<dbReference type="GO" id="GO:0016035">
    <property type="term" value="C:zeta DNA polymerase complex"/>
    <property type="evidence" value="ECO:0007669"/>
    <property type="project" value="InterPro"/>
</dbReference>
<dbReference type="PANTHER" id="PTHR45812">
    <property type="entry name" value="DNA POLYMERASE ZETA CATALYTIC SUBUNIT"/>
    <property type="match status" value="1"/>
</dbReference>
<dbReference type="Proteomes" id="UP000887567">
    <property type="component" value="Unplaced"/>
</dbReference>
<evidence type="ECO:0000259" key="3">
    <source>
        <dbReference type="Pfam" id="PF24055"/>
    </source>
</evidence>
<protein>
    <recommendedName>
        <fullName evidence="7">DNA polymerase zeta catalytic subunit</fullName>
    </recommendedName>
</protein>
<dbReference type="GeneID" id="110242471"/>
<dbReference type="InterPro" id="IPR012337">
    <property type="entry name" value="RNaseH-like_sf"/>
</dbReference>
<proteinExistence type="predicted"/>
<evidence type="ECO:0008006" key="7">
    <source>
        <dbReference type="Google" id="ProtNLM"/>
    </source>
</evidence>
<dbReference type="AlphaFoldDB" id="A0A913XGN2"/>
<dbReference type="Pfam" id="PF24055">
    <property type="entry name" value="POL3_N"/>
    <property type="match status" value="1"/>
</dbReference>
<dbReference type="GO" id="GO:0005634">
    <property type="term" value="C:nucleus"/>
    <property type="evidence" value="ECO:0007669"/>
    <property type="project" value="TreeGrafter"/>
</dbReference>
<name>A0A913XGN2_EXADI</name>
<keyword evidence="6" id="KW-1185">Reference proteome</keyword>
<dbReference type="GO" id="GO:0003887">
    <property type="term" value="F:DNA-directed DNA polymerase activity"/>
    <property type="evidence" value="ECO:0007669"/>
    <property type="project" value="UniProtKB-EC"/>
</dbReference>
<dbReference type="Gene3D" id="3.30.342.10">
    <property type="entry name" value="DNA Polymerase, chain B, domain 1"/>
    <property type="match status" value="1"/>
</dbReference>
<reference evidence="5" key="1">
    <citation type="submission" date="2022-11" db="UniProtKB">
        <authorList>
            <consortium name="EnsemblMetazoa"/>
        </authorList>
    </citation>
    <scope>IDENTIFICATION</scope>
</reference>
<accession>A0A913XGN2</accession>
<dbReference type="KEGG" id="epa:110242471"/>
<dbReference type="InterPro" id="IPR056447">
    <property type="entry name" value="REV3_N"/>
</dbReference>
<dbReference type="PANTHER" id="PTHR45812:SF1">
    <property type="entry name" value="DNA POLYMERASE ZETA CATALYTIC SUBUNIT"/>
    <property type="match status" value="1"/>
</dbReference>
<evidence type="ECO:0000313" key="5">
    <source>
        <dbReference type="EnsemblMetazoa" id="XP_020904122.1"/>
    </source>
</evidence>
<dbReference type="GO" id="GO:0000724">
    <property type="term" value="P:double-strand break repair via homologous recombination"/>
    <property type="evidence" value="ECO:0007669"/>
    <property type="project" value="TreeGrafter"/>
</dbReference>
<dbReference type="RefSeq" id="XP_020904122.1">
    <property type="nucleotide sequence ID" value="XM_021048463.1"/>
</dbReference>
<dbReference type="Pfam" id="PF24065">
    <property type="entry name" value="REV3_N"/>
    <property type="match status" value="1"/>
</dbReference>
<evidence type="ECO:0000256" key="1">
    <source>
        <dbReference type="ARBA" id="ARBA00049244"/>
    </source>
</evidence>
<feature type="domain" description="DNA polymerase zeta catalytic subunit N-terminal" evidence="4">
    <location>
        <begin position="3"/>
        <end position="56"/>
    </location>
</feature>
<evidence type="ECO:0000259" key="4">
    <source>
        <dbReference type="Pfam" id="PF24065"/>
    </source>
</evidence>
<dbReference type="InterPro" id="IPR056435">
    <property type="entry name" value="DPOD/Z_N"/>
</dbReference>
<dbReference type="GO" id="GO:0042276">
    <property type="term" value="P:error-prone translesion synthesis"/>
    <property type="evidence" value="ECO:0007669"/>
    <property type="project" value="TreeGrafter"/>
</dbReference>
<dbReference type="EnsemblMetazoa" id="XM_021048463.1">
    <property type="protein sequence ID" value="XP_020904122.1"/>
    <property type="gene ID" value="LOC110242471"/>
</dbReference>